<comment type="caution">
    <text evidence="2">The sequence shown here is derived from an EMBL/GenBank/DDBJ whole genome shotgun (WGS) entry which is preliminary data.</text>
</comment>
<evidence type="ECO:0008006" key="4">
    <source>
        <dbReference type="Google" id="ProtNLM"/>
    </source>
</evidence>
<gene>
    <name evidence="2" type="ORF">Y10_03590</name>
</gene>
<protein>
    <recommendedName>
        <fullName evidence="4">Aspartyl protease</fullName>
    </recommendedName>
</protein>
<organism evidence="2 3">
    <name type="scientific">Neptunitalea lumnitzerae</name>
    <dbReference type="NCBI Taxonomy" id="2965509"/>
    <lineage>
        <taxon>Bacteria</taxon>
        <taxon>Pseudomonadati</taxon>
        <taxon>Bacteroidota</taxon>
        <taxon>Flavobacteriia</taxon>
        <taxon>Flavobacteriales</taxon>
        <taxon>Flavobacteriaceae</taxon>
        <taxon>Neptunitalea</taxon>
    </lineage>
</organism>
<dbReference type="InterPro" id="IPR021109">
    <property type="entry name" value="Peptidase_aspartic_dom_sf"/>
</dbReference>
<proteinExistence type="predicted"/>
<reference evidence="2" key="1">
    <citation type="submission" date="2022-07" db="EMBL/GenBank/DDBJ databases">
        <title>Taxonomy of Novel Oxalotrophic and Methylotrophic Bacteria.</title>
        <authorList>
            <person name="Sahin N."/>
            <person name="Tani A."/>
        </authorList>
    </citation>
    <scope>NUCLEOTIDE SEQUENCE</scope>
    <source>
        <strain evidence="2">Y10</strain>
    </source>
</reference>
<dbReference type="Proteomes" id="UP001143543">
    <property type="component" value="Unassembled WGS sequence"/>
</dbReference>
<feature type="signal peptide" evidence="1">
    <location>
        <begin position="1"/>
        <end position="26"/>
    </location>
</feature>
<name>A0ABQ5MF12_9FLAO</name>
<dbReference type="RefSeq" id="WP_281763650.1">
    <property type="nucleotide sequence ID" value="NZ_BRVO01000001.1"/>
</dbReference>
<dbReference type="EMBL" id="BRVO01000001">
    <property type="protein sequence ID" value="GLB47991.1"/>
    <property type="molecule type" value="Genomic_DNA"/>
</dbReference>
<dbReference type="Gene3D" id="2.40.70.10">
    <property type="entry name" value="Acid Proteases"/>
    <property type="match status" value="1"/>
</dbReference>
<keyword evidence="3" id="KW-1185">Reference proteome</keyword>
<evidence type="ECO:0000256" key="1">
    <source>
        <dbReference type="SAM" id="SignalP"/>
    </source>
</evidence>
<keyword evidence="1" id="KW-0732">Signal</keyword>
<evidence type="ECO:0000313" key="3">
    <source>
        <dbReference type="Proteomes" id="UP001143543"/>
    </source>
</evidence>
<sequence>MIQSNNMMYRIFFSLLLLLVTHSLSAQQITLPDTIPLTLNQQNTMYVKAVFNHKDTLNLNFDTGTTELILTTETLEHKLSTPPALYNTFYNVKIGNTTYRSKVYDAALSGHDTDGRFGWDFFKNKVVELNYNTNILVVSPSIPKYVQEDNSYTTLNMMPFKDLLMIKGTIAQNNIKVKDSFLFDTGYQRTAMLDREVMDTKDFPYQEMETIKKVIMKGAQGNQIPVITANLQSLTLGDYELNNVPIQLLTANKPMKGVAIHILGNEVLKRFHLFLDFKNYLVYLKPNKLFEAPYADQKS</sequence>
<dbReference type="SUPFAM" id="SSF50630">
    <property type="entry name" value="Acid proteases"/>
    <property type="match status" value="1"/>
</dbReference>
<feature type="chain" id="PRO_5046380902" description="Aspartyl protease" evidence="1">
    <location>
        <begin position="27"/>
        <end position="299"/>
    </location>
</feature>
<accession>A0ABQ5MF12</accession>
<evidence type="ECO:0000313" key="2">
    <source>
        <dbReference type="EMBL" id="GLB47991.1"/>
    </source>
</evidence>